<keyword evidence="2" id="KW-1185">Reference proteome</keyword>
<name>A0ABN2BBU8_9ACTN</name>
<gene>
    <name evidence="1" type="ORF">GCM10009741_45750</name>
</gene>
<protein>
    <submittedName>
        <fullName evidence="1">Uncharacterized protein</fullName>
    </submittedName>
</protein>
<dbReference type="EMBL" id="BAAANC010000002">
    <property type="protein sequence ID" value="GAA1537837.1"/>
    <property type="molecule type" value="Genomic_DNA"/>
</dbReference>
<organism evidence="1 2">
    <name type="scientific">Kribbella lupini</name>
    <dbReference type="NCBI Taxonomy" id="291602"/>
    <lineage>
        <taxon>Bacteria</taxon>
        <taxon>Bacillati</taxon>
        <taxon>Actinomycetota</taxon>
        <taxon>Actinomycetes</taxon>
        <taxon>Propionibacteriales</taxon>
        <taxon>Kribbellaceae</taxon>
        <taxon>Kribbella</taxon>
    </lineage>
</organism>
<dbReference type="Proteomes" id="UP001500363">
    <property type="component" value="Unassembled WGS sequence"/>
</dbReference>
<reference evidence="1 2" key="1">
    <citation type="journal article" date="2019" name="Int. J. Syst. Evol. Microbiol.">
        <title>The Global Catalogue of Microorganisms (GCM) 10K type strain sequencing project: providing services to taxonomists for standard genome sequencing and annotation.</title>
        <authorList>
            <consortium name="The Broad Institute Genomics Platform"/>
            <consortium name="The Broad Institute Genome Sequencing Center for Infectious Disease"/>
            <person name="Wu L."/>
            <person name="Ma J."/>
        </authorList>
    </citation>
    <scope>NUCLEOTIDE SEQUENCE [LARGE SCALE GENOMIC DNA]</scope>
    <source>
        <strain evidence="1 2">JCM 14303</strain>
    </source>
</reference>
<comment type="caution">
    <text evidence="1">The sequence shown here is derived from an EMBL/GenBank/DDBJ whole genome shotgun (WGS) entry which is preliminary data.</text>
</comment>
<proteinExistence type="predicted"/>
<evidence type="ECO:0000313" key="2">
    <source>
        <dbReference type="Proteomes" id="UP001500363"/>
    </source>
</evidence>
<evidence type="ECO:0000313" key="1">
    <source>
        <dbReference type="EMBL" id="GAA1537837.1"/>
    </source>
</evidence>
<sequence>MTRLTPYGGVAVVGVMCQVGLVDLTKASLLREMLTGTELGSRTTSFAHSLRRYTTRRGGLMLFGPPEDEPWHLTAHLDDELHRAGVEDVRPSLVRWAPPPDAPPHLAIGLDRLRDSGKGESLLIVSEANPADTLLERVEDVRRRGTTIFSIDNGNRDLASLSHESLVPELLVPAGLGSWTTHPVVPDRGDEVLADREPLSEETLTALQEAVAGFEMTQHLVSLAAADPDAGQAGWRRSLRNFIERIGGEPA</sequence>
<accession>A0ABN2BBU8</accession>